<organism evidence="1 2">
    <name type="scientific">Bacillus mycoides</name>
    <dbReference type="NCBI Taxonomy" id="1405"/>
    <lineage>
        <taxon>Bacteria</taxon>
        <taxon>Bacillati</taxon>
        <taxon>Bacillota</taxon>
        <taxon>Bacilli</taxon>
        <taxon>Bacillales</taxon>
        <taxon>Bacillaceae</taxon>
        <taxon>Bacillus</taxon>
        <taxon>Bacillus cereus group</taxon>
    </lineage>
</organism>
<dbReference type="Pfam" id="PF14112">
    <property type="entry name" value="DUF4284"/>
    <property type="match status" value="1"/>
</dbReference>
<sequence length="136" mass="16147">MESPEAVSLWFGNCTSKMVLRKYVEIKYDNEGNRIPSRFMTDFQIDFIEYNQDLLECTYNEHVTSSLSELLKNASYSESIISELIDFYGENLEEQYNTIQYNTVIRLYDFEYKELVEEAKLDGRNFKYIGSVIYED</sequence>
<gene>
    <name evidence="1" type="ORF">III_02278</name>
</gene>
<proteinExistence type="predicted"/>
<dbReference type="InterPro" id="IPR025560">
    <property type="entry name" value="Imm22"/>
</dbReference>
<dbReference type="EMBL" id="AHEV01000012">
    <property type="protein sequence ID" value="EJR41851.1"/>
    <property type="molecule type" value="Genomic_DNA"/>
</dbReference>
<dbReference type="Proteomes" id="UP000006976">
    <property type="component" value="Unassembled WGS sequence"/>
</dbReference>
<comment type="caution">
    <text evidence="1">The sequence shown here is derived from an EMBL/GenBank/DDBJ whole genome shotgun (WGS) entry which is preliminary data.</text>
</comment>
<protein>
    <recommendedName>
        <fullName evidence="3">Immunity 22 family protein</fullName>
    </recommendedName>
</protein>
<dbReference type="RefSeq" id="WP_002168009.1">
    <property type="nucleotide sequence ID" value="NZ_JH792251.1"/>
</dbReference>
<name>A0ABC9R4E5_BACMY</name>
<evidence type="ECO:0008006" key="3">
    <source>
        <dbReference type="Google" id="ProtNLM"/>
    </source>
</evidence>
<evidence type="ECO:0000313" key="1">
    <source>
        <dbReference type="EMBL" id="EJR41851.1"/>
    </source>
</evidence>
<accession>A0ABC9R4E5</accession>
<reference evidence="1 2" key="1">
    <citation type="submission" date="2012-04" db="EMBL/GenBank/DDBJ databases">
        <title>The Genome Sequence of Bacillus cereus VD078.</title>
        <authorList>
            <consortium name="The Broad Institute Genome Sequencing Platform"/>
            <consortium name="The Broad Institute Genome Sequencing Center for Infectious Disease"/>
            <person name="Feldgarden M."/>
            <person name="Van der Auwera G.A."/>
            <person name="Mahillon J."/>
            <person name="Duprez V."/>
            <person name="Timmery S."/>
            <person name="Mattelet C."/>
            <person name="Dierick K."/>
            <person name="Sun M."/>
            <person name="Yu Z."/>
            <person name="Zhu L."/>
            <person name="Hu X."/>
            <person name="Shank E.B."/>
            <person name="Swiecicka I."/>
            <person name="Hansen B.M."/>
            <person name="Andrup L."/>
            <person name="Young S.K."/>
            <person name="Zeng Q."/>
            <person name="Gargeya S."/>
            <person name="Fitzgerald M."/>
            <person name="Haas B."/>
            <person name="Abouelleil A."/>
            <person name="Alvarado L."/>
            <person name="Arachchi H.M."/>
            <person name="Berlin A."/>
            <person name="Chapman S.B."/>
            <person name="Goldberg J."/>
            <person name="Griggs A."/>
            <person name="Gujja S."/>
            <person name="Hansen M."/>
            <person name="Howarth C."/>
            <person name="Imamovic A."/>
            <person name="Larimer J."/>
            <person name="McCowen C."/>
            <person name="Montmayeur A."/>
            <person name="Murphy C."/>
            <person name="Neiman D."/>
            <person name="Pearson M."/>
            <person name="Priest M."/>
            <person name="Roberts A."/>
            <person name="Saif S."/>
            <person name="Shea T."/>
            <person name="Sisk P."/>
            <person name="Sykes S."/>
            <person name="Wortman J."/>
            <person name="Nusbaum C."/>
            <person name="Birren B."/>
        </authorList>
    </citation>
    <scope>NUCLEOTIDE SEQUENCE [LARGE SCALE GENOMIC DNA]</scope>
    <source>
        <strain evidence="1 2">VD078</strain>
    </source>
</reference>
<dbReference type="AlphaFoldDB" id="A0ABC9R4E5"/>
<evidence type="ECO:0000313" key="2">
    <source>
        <dbReference type="Proteomes" id="UP000006976"/>
    </source>
</evidence>